<reference evidence="2" key="1">
    <citation type="journal article" date="2013" name="Science">
        <title>The Amborella genome and the evolution of flowering plants.</title>
        <authorList>
            <consortium name="Amborella Genome Project"/>
        </authorList>
    </citation>
    <scope>NUCLEOTIDE SEQUENCE [LARGE SCALE GENOMIC DNA]</scope>
</reference>
<evidence type="ECO:0000313" key="2">
    <source>
        <dbReference type="Proteomes" id="UP000017836"/>
    </source>
</evidence>
<dbReference type="EMBL" id="KI393866">
    <property type="protein sequence ID" value="ERN06902.1"/>
    <property type="molecule type" value="Genomic_DNA"/>
</dbReference>
<organism evidence="1 2">
    <name type="scientific">Amborella trichopoda</name>
    <dbReference type="NCBI Taxonomy" id="13333"/>
    <lineage>
        <taxon>Eukaryota</taxon>
        <taxon>Viridiplantae</taxon>
        <taxon>Streptophyta</taxon>
        <taxon>Embryophyta</taxon>
        <taxon>Tracheophyta</taxon>
        <taxon>Spermatophyta</taxon>
        <taxon>Magnoliopsida</taxon>
        <taxon>Amborellales</taxon>
        <taxon>Amborellaceae</taxon>
        <taxon>Amborella</taxon>
    </lineage>
</organism>
<name>W1PAH8_AMBTC</name>
<proteinExistence type="predicted"/>
<keyword evidence="2" id="KW-1185">Reference proteome</keyword>
<sequence>MAATSQQFEIKEEWDVEAPFAVVEETKLKNSELAYYQLDDDAQLKFQDDDSDWVAQDEFAQVMHTTSIEVHHEEEKSFALTTSEVDEVKPRTGKKARTTKCDCKDFHKLRNQI</sequence>
<evidence type="ECO:0000313" key="1">
    <source>
        <dbReference type="EMBL" id="ERN06902.1"/>
    </source>
</evidence>
<accession>W1PAH8</accession>
<dbReference type="Gramene" id="ERN06902">
    <property type="protein sequence ID" value="ERN06902"/>
    <property type="gene ID" value="AMTR_s00005p00256350"/>
</dbReference>
<gene>
    <name evidence="1" type="ORF">AMTR_s00005p00256350</name>
</gene>
<dbReference type="HOGENOM" id="CLU_2136823_0_0_1"/>
<dbReference type="AlphaFoldDB" id="W1PAH8"/>
<protein>
    <submittedName>
        <fullName evidence="1">Uncharacterized protein</fullName>
    </submittedName>
</protein>
<dbReference type="Proteomes" id="UP000017836">
    <property type="component" value="Unassembled WGS sequence"/>
</dbReference>